<evidence type="ECO:0000256" key="6">
    <source>
        <dbReference type="ARBA" id="ARBA00039017"/>
    </source>
</evidence>
<organism evidence="9 12">
    <name type="scientific">Plasmodium ovale wallikeri</name>
    <dbReference type="NCBI Taxonomy" id="864142"/>
    <lineage>
        <taxon>Eukaryota</taxon>
        <taxon>Sar</taxon>
        <taxon>Alveolata</taxon>
        <taxon>Apicomplexa</taxon>
        <taxon>Aconoidasida</taxon>
        <taxon>Haemosporida</taxon>
        <taxon>Plasmodiidae</taxon>
        <taxon>Plasmodium</taxon>
        <taxon>Plasmodium (Plasmodium)</taxon>
    </lineage>
</organism>
<keyword evidence="2" id="KW-0662">Pyridine nucleotide biosynthesis</keyword>
<dbReference type="SUPFAM" id="SSF52499">
    <property type="entry name" value="Isochorismatase-like hydrolases"/>
    <property type="match status" value="1"/>
</dbReference>
<sequence>MKCLVIVDAQNDFLPGGSFNSKGEYMNALNKINNIRLKLYNCREADLVKRRDCEDAMEHHRNKLLNDNIVEYYKCSSDIDEDACGDEILIFPFDKNGNAIKGRAILEGKTQADASIGGAHTVNGGEYITNGRSSNPFRKCHPEEDANHRSTEDNTMNSGKYASADRYVEEECPKRNGVSDFAMHILSVDYHPQMHVSFAETHRTIYREICRNSESCNNDCITNGHELSVSSTQHMNELGEYDRVHMQIGKENTKNAHRPEEEQDVAKKSTMDHDSILFERNICNLTDVLKNIKKIKSPKCIYRNVNSVNDIIEYSKLYFLNETIDVWPIHCVRNTPGCKIHRKLIRHIDDVVIKKADSENRDSHTIFENEQINQMILKRLREKNISSVYICGFIFEYCVKETALSFHKFGFDTYIVEDATAYLLETDHEKTFLKKKGIKFVQSASIF</sequence>
<dbReference type="AlphaFoldDB" id="A0A1A8YRX8"/>
<reference evidence="11 12" key="2">
    <citation type="submission" date="2016-05" db="EMBL/GenBank/DDBJ databases">
        <authorList>
            <person name="Naeem Raeece"/>
        </authorList>
    </citation>
    <scope>NUCLEOTIDE SEQUENCE [LARGE SCALE GENOMIC DNA]</scope>
</reference>
<evidence type="ECO:0000313" key="10">
    <source>
        <dbReference type="EMBL" id="SBT34741.1"/>
    </source>
</evidence>
<evidence type="ECO:0000256" key="3">
    <source>
        <dbReference type="ARBA" id="ARBA00022723"/>
    </source>
</evidence>
<evidence type="ECO:0000256" key="2">
    <source>
        <dbReference type="ARBA" id="ARBA00022642"/>
    </source>
</evidence>
<keyword evidence="3" id="KW-0479">Metal-binding</keyword>
<dbReference type="GO" id="GO:0046872">
    <property type="term" value="F:metal ion binding"/>
    <property type="evidence" value="ECO:0007669"/>
    <property type="project" value="UniProtKB-KW"/>
</dbReference>
<dbReference type="EMBL" id="FLRD01000070">
    <property type="protein sequence ID" value="SBT34291.1"/>
    <property type="molecule type" value="Genomic_DNA"/>
</dbReference>
<proteinExistence type="inferred from homology"/>
<evidence type="ECO:0000256" key="4">
    <source>
        <dbReference type="ARBA" id="ARBA00022801"/>
    </source>
</evidence>
<evidence type="ECO:0000256" key="5">
    <source>
        <dbReference type="ARBA" id="ARBA00037900"/>
    </source>
</evidence>
<dbReference type="GO" id="GO:0008936">
    <property type="term" value="F:nicotinamidase activity"/>
    <property type="evidence" value="ECO:0007669"/>
    <property type="project" value="UniProtKB-EC"/>
</dbReference>
<reference evidence="9" key="1">
    <citation type="submission" date="2016-05" db="EMBL/GenBank/DDBJ databases">
        <authorList>
            <person name="Lavstsen T."/>
            <person name="Jespersen J.S."/>
        </authorList>
    </citation>
    <scope>NUCLEOTIDE SEQUENCE [LARGE SCALE GENOMIC DNA]</scope>
</reference>
<dbReference type="PANTHER" id="PTHR11080">
    <property type="entry name" value="PYRAZINAMIDASE/NICOTINAMIDASE"/>
    <property type="match status" value="1"/>
</dbReference>
<dbReference type="PANTHER" id="PTHR11080:SF2">
    <property type="entry name" value="LD05707P"/>
    <property type="match status" value="1"/>
</dbReference>
<dbReference type="InterPro" id="IPR036380">
    <property type="entry name" value="Isochorismatase-like_sf"/>
</dbReference>
<comment type="pathway">
    <text evidence="5">Cofactor biosynthesis; nicotinate biosynthesis; nicotinate from nicotinamide: step 1/1.</text>
</comment>
<dbReference type="EC" id="3.5.1.19" evidence="6"/>
<evidence type="ECO:0000256" key="7">
    <source>
        <dbReference type="ARBA" id="ARBA00043224"/>
    </source>
</evidence>
<dbReference type="InterPro" id="IPR000868">
    <property type="entry name" value="Isochorismatase-like_dom"/>
</dbReference>
<evidence type="ECO:0000256" key="1">
    <source>
        <dbReference type="ARBA" id="ARBA00006336"/>
    </source>
</evidence>
<protein>
    <recommendedName>
        <fullName evidence="6">nicotinamidase</fullName>
        <ecNumber evidence="6">3.5.1.19</ecNumber>
    </recommendedName>
    <alternativeName>
        <fullName evidence="7">Nicotinamide deamidase</fullName>
    </alternativeName>
</protein>
<dbReference type="EMBL" id="FLRE01000084">
    <property type="protein sequence ID" value="SBT34741.1"/>
    <property type="molecule type" value="Genomic_DNA"/>
</dbReference>
<feature type="domain" description="Isochorismatase-like" evidence="8">
    <location>
        <begin position="325"/>
        <end position="431"/>
    </location>
</feature>
<evidence type="ECO:0000313" key="11">
    <source>
        <dbReference type="Proteomes" id="UP000078550"/>
    </source>
</evidence>
<dbReference type="Proteomes" id="UP000078550">
    <property type="component" value="Unassembled WGS sequence"/>
</dbReference>
<name>A0A1A8YRX8_PLAOA</name>
<keyword evidence="12" id="KW-1185">Reference proteome</keyword>
<comment type="similarity">
    <text evidence="1">Belongs to the isochorismatase family.</text>
</comment>
<dbReference type="Pfam" id="PF00857">
    <property type="entry name" value="Isochorismatase"/>
    <property type="match status" value="1"/>
</dbReference>
<dbReference type="InterPro" id="IPR052347">
    <property type="entry name" value="Isochorismatase_Nicotinamidase"/>
</dbReference>
<keyword evidence="4" id="KW-0378">Hydrolase</keyword>
<accession>A0A1A8YRX8</accession>
<evidence type="ECO:0000313" key="12">
    <source>
        <dbReference type="Proteomes" id="UP000078555"/>
    </source>
</evidence>
<dbReference type="Gene3D" id="3.40.50.850">
    <property type="entry name" value="Isochorismatase-like"/>
    <property type="match status" value="1"/>
</dbReference>
<evidence type="ECO:0000259" key="8">
    <source>
        <dbReference type="Pfam" id="PF00857"/>
    </source>
</evidence>
<dbReference type="GO" id="GO:0019363">
    <property type="term" value="P:pyridine nucleotide biosynthetic process"/>
    <property type="evidence" value="ECO:0007669"/>
    <property type="project" value="UniProtKB-KW"/>
</dbReference>
<gene>
    <name evidence="9" type="ORF">POVWA1_021520</name>
    <name evidence="10" type="ORF">POVWA2_021500</name>
</gene>
<evidence type="ECO:0000313" key="9">
    <source>
        <dbReference type="EMBL" id="SBT34291.1"/>
    </source>
</evidence>
<dbReference type="Proteomes" id="UP000078555">
    <property type="component" value="Unassembled WGS sequence"/>
</dbReference>